<feature type="transmembrane region" description="Helical" evidence="6">
    <location>
        <begin position="144"/>
        <end position="163"/>
    </location>
</feature>
<dbReference type="Proteomes" id="UP000070224">
    <property type="component" value="Unassembled WGS sequence"/>
</dbReference>
<evidence type="ECO:0000256" key="3">
    <source>
        <dbReference type="ARBA" id="ARBA00022692"/>
    </source>
</evidence>
<evidence type="ECO:0000256" key="5">
    <source>
        <dbReference type="ARBA" id="ARBA00023136"/>
    </source>
</evidence>
<proteinExistence type="predicted"/>
<dbReference type="InterPro" id="IPR015867">
    <property type="entry name" value="N-reg_PII/ATP_PRibTrfase_C"/>
</dbReference>
<dbReference type="STRING" id="322095.HMPREF3185_01917"/>
<feature type="transmembrane region" description="Helical" evidence="6">
    <location>
        <begin position="184"/>
        <end position="202"/>
    </location>
</feature>
<dbReference type="OrthoDB" id="1114876at2"/>
<feature type="domain" description="DUF2179" evidence="7">
    <location>
        <begin position="268"/>
        <end position="322"/>
    </location>
</feature>
<dbReference type="InterPro" id="IPR019264">
    <property type="entry name" value="DUF2179"/>
</dbReference>
<evidence type="ECO:0000256" key="2">
    <source>
        <dbReference type="ARBA" id="ARBA00022475"/>
    </source>
</evidence>
<keyword evidence="2" id="KW-1003">Cell membrane</keyword>
<comment type="subcellular location">
    <subcellularLocation>
        <location evidence="1">Cell membrane</location>
        <topology evidence="1">Multi-pass membrane protein</topology>
    </subcellularLocation>
</comment>
<dbReference type="RefSeq" id="WP_060935984.1">
    <property type="nucleotide sequence ID" value="NZ_KQ960465.1"/>
</dbReference>
<evidence type="ECO:0000313" key="9">
    <source>
        <dbReference type="Proteomes" id="UP000070224"/>
    </source>
</evidence>
<feature type="transmembrane region" description="Helical" evidence="6">
    <location>
        <begin position="106"/>
        <end position="124"/>
    </location>
</feature>
<dbReference type="Pfam" id="PF10035">
    <property type="entry name" value="DUF2179"/>
    <property type="match status" value="1"/>
</dbReference>
<dbReference type="GO" id="GO:0005886">
    <property type="term" value="C:plasma membrane"/>
    <property type="evidence" value="ECO:0007669"/>
    <property type="project" value="UniProtKB-SubCell"/>
</dbReference>
<evidence type="ECO:0000256" key="6">
    <source>
        <dbReference type="SAM" id="Phobius"/>
    </source>
</evidence>
<gene>
    <name evidence="8" type="ORF">HMPREF3185_01917</name>
</gene>
<keyword evidence="9" id="KW-1185">Reference proteome</keyword>
<keyword evidence="5 6" id="KW-0472">Membrane</keyword>
<sequence length="332" mass="36801">MAQNLNLLTFLGQKFKDLFHELSHQAVSKYFWKDLLIVLMGVVLYTVGFSFLIYPQRVTTGGLMGICNIITIITGIKVDIPYNIINISLLVVAFLFLDKNFFIKTLIGIGLLAVLVPIATRTAIPDPRVEELWHLMVLKDQPLLALILGSMMCGLGLGLIFSVNGSSGGTDVIVALISKYRNMSFGRIFVAVDGTVVLFSYFANVYLADIKIDPLVAFDKLVMSFIEVVLLAMTMDWYTSGNRQSVQFMIFSSKYQEINDAITSRLRRGCTLLEATGGYTGQPQKVLLVVVRKQQSVAISRIIEEIDPKAFVSNGAVKGVYGEGFESLKKIK</sequence>
<keyword evidence="3 6" id="KW-0812">Transmembrane</keyword>
<accession>A0A134B115</accession>
<reference evidence="9" key="1">
    <citation type="submission" date="2016-01" db="EMBL/GenBank/DDBJ databases">
        <authorList>
            <person name="Mitreva M."/>
            <person name="Pepin K.H."/>
            <person name="Mihindukulasuriya K.A."/>
            <person name="Fulton R."/>
            <person name="Fronick C."/>
            <person name="O'Laughlin M."/>
            <person name="Miner T."/>
            <person name="Herter B."/>
            <person name="Rosa B.A."/>
            <person name="Cordes M."/>
            <person name="Tomlinson C."/>
            <person name="Wollam A."/>
            <person name="Palsikar V.B."/>
            <person name="Mardis E.R."/>
            <person name="Wilson R.K."/>
        </authorList>
    </citation>
    <scope>NUCLEOTIDE SEQUENCE [LARGE SCALE GENOMIC DNA]</scope>
    <source>
        <strain evidence="9">KA00683</strain>
    </source>
</reference>
<dbReference type="InterPro" id="IPR051461">
    <property type="entry name" value="UPF0750_membrane"/>
</dbReference>
<dbReference type="Pfam" id="PF02588">
    <property type="entry name" value="YitT_membrane"/>
    <property type="match status" value="1"/>
</dbReference>
<organism evidence="8 9">
    <name type="scientific">Porphyromonas somerae</name>
    <dbReference type="NCBI Taxonomy" id="322095"/>
    <lineage>
        <taxon>Bacteria</taxon>
        <taxon>Pseudomonadati</taxon>
        <taxon>Bacteroidota</taxon>
        <taxon>Bacteroidia</taxon>
        <taxon>Bacteroidales</taxon>
        <taxon>Porphyromonadaceae</taxon>
        <taxon>Porphyromonas</taxon>
    </lineage>
</organism>
<evidence type="ECO:0000256" key="4">
    <source>
        <dbReference type="ARBA" id="ARBA00022989"/>
    </source>
</evidence>
<name>A0A134B115_9PORP</name>
<dbReference type="PANTHER" id="PTHR33545">
    <property type="entry name" value="UPF0750 MEMBRANE PROTEIN YITT-RELATED"/>
    <property type="match status" value="1"/>
</dbReference>
<feature type="transmembrane region" description="Helical" evidence="6">
    <location>
        <begin position="222"/>
        <end position="239"/>
    </location>
</feature>
<dbReference type="PATRIC" id="fig|322095.3.peg.1892"/>
<feature type="transmembrane region" description="Helical" evidence="6">
    <location>
        <begin position="35"/>
        <end position="54"/>
    </location>
</feature>
<protein>
    <recommendedName>
        <fullName evidence="7">DUF2179 domain-containing protein</fullName>
    </recommendedName>
</protein>
<evidence type="ECO:0000313" key="8">
    <source>
        <dbReference type="EMBL" id="KXB73635.1"/>
    </source>
</evidence>
<dbReference type="InterPro" id="IPR003740">
    <property type="entry name" value="YitT"/>
</dbReference>
<dbReference type="AlphaFoldDB" id="A0A134B115"/>
<feature type="transmembrane region" description="Helical" evidence="6">
    <location>
        <begin position="80"/>
        <end position="97"/>
    </location>
</feature>
<evidence type="ECO:0000259" key="7">
    <source>
        <dbReference type="Pfam" id="PF10035"/>
    </source>
</evidence>
<dbReference type="CDD" id="cd16380">
    <property type="entry name" value="YitT_C"/>
    <property type="match status" value="1"/>
</dbReference>
<evidence type="ECO:0000256" key="1">
    <source>
        <dbReference type="ARBA" id="ARBA00004651"/>
    </source>
</evidence>
<dbReference type="EMBL" id="LSDK01000133">
    <property type="protein sequence ID" value="KXB73635.1"/>
    <property type="molecule type" value="Genomic_DNA"/>
</dbReference>
<dbReference type="Gene3D" id="3.30.70.120">
    <property type="match status" value="1"/>
</dbReference>
<dbReference type="PIRSF" id="PIRSF006483">
    <property type="entry name" value="Membrane_protein_YitT"/>
    <property type="match status" value="1"/>
</dbReference>
<keyword evidence="4 6" id="KW-1133">Transmembrane helix</keyword>
<comment type="caution">
    <text evidence="8">The sequence shown here is derived from an EMBL/GenBank/DDBJ whole genome shotgun (WGS) entry which is preliminary data.</text>
</comment>
<dbReference type="PANTHER" id="PTHR33545:SF5">
    <property type="entry name" value="UPF0750 MEMBRANE PROTEIN YITT"/>
    <property type="match status" value="1"/>
</dbReference>